<comment type="caution">
    <text evidence="2">The sequence shown here is derived from an EMBL/GenBank/DDBJ whole genome shotgun (WGS) entry which is preliminary data.</text>
</comment>
<evidence type="ECO:0000256" key="1">
    <source>
        <dbReference type="SAM" id="Phobius"/>
    </source>
</evidence>
<dbReference type="EMBL" id="CALNXI010000375">
    <property type="protein sequence ID" value="CAH3025835.1"/>
    <property type="molecule type" value="Genomic_DNA"/>
</dbReference>
<organism evidence="2 3">
    <name type="scientific">Porites evermanni</name>
    <dbReference type="NCBI Taxonomy" id="104178"/>
    <lineage>
        <taxon>Eukaryota</taxon>
        <taxon>Metazoa</taxon>
        <taxon>Cnidaria</taxon>
        <taxon>Anthozoa</taxon>
        <taxon>Hexacorallia</taxon>
        <taxon>Scleractinia</taxon>
        <taxon>Fungiina</taxon>
        <taxon>Poritidae</taxon>
        <taxon>Porites</taxon>
    </lineage>
</organism>
<dbReference type="Proteomes" id="UP001159427">
    <property type="component" value="Unassembled WGS sequence"/>
</dbReference>
<reference evidence="2 3" key="1">
    <citation type="submission" date="2022-05" db="EMBL/GenBank/DDBJ databases">
        <authorList>
            <consortium name="Genoscope - CEA"/>
            <person name="William W."/>
        </authorList>
    </citation>
    <scope>NUCLEOTIDE SEQUENCE [LARGE SCALE GENOMIC DNA]</scope>
</reference>
<gene>
    <name evidence="2" type="ORF">PEVE_00027343</name>
</gene>
<keyword evidence="3" id="KW-1185">Reference proteome</keyword>
<accession>A0ABN8MFC7</accession>
<evidence type="ECO:0000313" key="2">
    <source>
        <dbReference type="EMBL" id="CAH3025835.1"/>
    </source>
</evidence>
<feature type="non-terminal residue" evidence="2">
    <location>
        <position position="1"/>
    </location>
</feature>
<keyword evidence="1" id="KW-0812">Transmembrane</keyword>
<sequence>TILCVSYVLTFQCFDASIRDNLLLPSLSPCLELSVDADNQASSLPLHLVAYFPVLCALIISRAYISCWYELFTDA</sequence>
<proteinExistence type="predicted"/>
<feature type="transmembrane region" description="Helical" evidence="1">
    <location>
        <begin position="48"/>
        <end position="69"/>
    </location>
</feature>
<name>A0ABN8MFC7_9CNID</name>
<evidence type="ECO:0000313" key="3">
    <source>
        <dbReference type="Proteomes" id="UP001159427"/>
    </source>
</evidence>
<keyword evidence="1" id="KW-0472">Membrane</keyword>
<protein>
    <submittedName>
        <fullName evidence="2">Uncharacterized protein</fullName>
    </submittedName>
</protein>
<keyword evidence="1" id="KW-1133">Transmembrane helix</keyword>